<proteinExistence type="predicted"/>
<sequence length="35" mass="4021">MPLNFSFLRWDWREPSALMGGLNNTPKHTSTVQMG</sequence>
<gene>
    <name evidence="1" type="ORF">GGE16_005820</name>
</gene>
<evidence type="ECO:0000313" key="2">
    <source>
        <dbReference type="Proteomes" id="UP000538507"/>
    </source>
</evidence>
<dbReference type="EMBL" id="JACIGO010000011">
    <property type="protein sequence ID" value="MBB4293726.1"/>
    <property type="molecule type" value="Genomic_DNA"/>
</dbReference>
<protein>
    <submittedName>
        <fullName evidence="1">Uncharacterized protein</fullName>
    </submittedName>
</protein>
<dbReference type="AlphaFoldDB" id="A0AAE2SZ37"/>
<comment type="caution">
    <text evidence="1">The sequence shown here is derived from an EMBL/GenBank/DDBJ whole genome shotgun (WGS) entry which is preliminary data.</text>
</comment>
<evidence type="ECO:0000313" key="1">
    <source>
        <dbReference type="EMBL" id="MBB4293726.1"/>
    </source>
</evidence>
<reference evidence="1 2" key="1">
    <citation type="submission" date="2020-08" db="EMBL/GenBank/DDBJ databases">
        <title>Genomic Encyclopedia of Type Strains, Phase IV (KMG-V): Genome sequencing to study the core and pangenomes of soil and plant-associated prokaryotes.</title>
        <authorList>
            <person name="Whitman W."/>
        </authorList>
    </citation>
    <scope>NUCLEOTIDE SEQUENCE [LARGE SCALE GENOMIC DNA]</scope>
    <source>
        <strain evidence="1 2">SEMIA 415</strain>
    </source>
</reference>
<name>A0AAE2SZ37_RHILE</name>
<organism evidence="1 2">
    <name type="scientific">Rhizobium leguminosarum</name>
    <dbReference type="NCBI Taxonomy" id="384"/>
    <lineage>
        <taxon>Bacteria</taxon>
        <taxon>Pseudomonadati</taxon>
        <taxon>Pseudomonadota</taxon>
        <taxon>Alphaproteobacteria</taxon>
        <taxon>Hyphomicrobiales</taxon>
        <taxon>Rhizobiaceae</taxon>
        <taxon>Rhizobium/Agrobacterium group</taxon>
        <taxon>Rhizobium</taxon>
    </lineage>
</organism>
<accession>A0AAE2SZ37</accession>
<dbReference type="Proteomes" id="UP000538507">
    <property type="component" value="Unassembled WGS sequence"/>
</dbReference>